<evidence type="ECO:0000256" key="2">
    <source>
        <dbReference type="SAM" id="SignalP"/>
    </source>
</evidence>
<dbReference type="Pfam" id="PF21340">
    <property type="entry name" value="Polysacc_lyase-like"/>
    <property type="match status" value="1"/>
</dbReference>
<evidence type="ECO:0000313" key="4">
    <source>
        <dbReference type="EMBL" id="VUC31645.1"/>
    </source>
</evidence>
<evidence type="ECO:0000259" key="3">
    <source>
        <dbReference type="Pfam" id="PF21340"/>
    </source>
</evidence>
<proteinExistence type="predicted"/>
<gene>
    <name evidence="4" type="ORF">CLO192961_LOCUS305642</name>
</gene>
<dbReference type="Proteomes" id="UP000766486">
    <property type="component" value="Unassembled WGS sequence"/>
</dbReference>
<dbReference type="EMBL" id="CABFNS010000833">
    <property type="protein sequence ID" value="VUC31645.1"/>
    <property type="molecule type" value="Genomic_DNA"/>
</dbReference>
<comment type="caution">
    <text evidence="4">The sequence shown here is derived from an EMBL/GenBank/DDBJ whole genome shotgun (WGS) entry which is preliminary data.</text>
</comment>
<evidence type="ECO:0000313" key="5">
    <source>
        <dbReference type="Proteomes" id="UP000766486"/>
    </source>
</evidence>
<reference evidence="4 5" key="1">
    <citation type="submission" date="2019-06" db="EMBL/GenBank/DDBJ databases">
        <authorList>
            <person name="Broberg M."/>
        </authorList>
    </citation>
    <scope>NUCLEOTIDE SEQUENCE [LARGE SCALE GENOMIC DNA]</scope>
</reference>
<organism evidence="4 5">
    <name type="scientific">Bionectria ochroleuca</name>
    <name type="common">Gliocladium roseum</name>
    <dbReference type="NCBI Taxonomy" id="29856"/>
    <lineage>
        <taxon>Eukaryota</taxon>
        <taxon>Fungi</taxon>
        <taxon>Dikarya</taxon>
        <taxon>Ascomycota</taxon>
        <taxon>Pezizomycotina</taxon>
        <taxon>Sordariomycetes</taxon>
        <taxon>Hypocreomycetidae</taxon>
        <taxon>Hypocreales</taxon>
        <taxon>Bionectriaceae</taxon>
        <taxon>Clonostachys</taxon>
    </lineage>
</organism>
<keyword evidence="2" id="KW-0732">Signal</keyword>
<feature type="domain" description="Cip1-like core" evidence="3">
    <location>
        <begin position="24"/>
        <end position="234"/>
    </location>
</feature>
<feature type="compositionally biased region" description="Low complexity" evidence="1">
    <location>
        <begin position="265"/>
        <end position="340"/>
    </location>
</feature>
<feature type="signal peptide" evidence="2">
    <location>
        <begin position="1"/>
        <end position="19"/>
    </location>
</feature>
<protein>
    <recommendedName>
        <fullName evidence="3">Cip1-like core domain-containing protein</fullName>
    </recommendedName>
</protein>
<keyword evidence="5" id="KW-1185">Reference proteome</keyword>
<feature type="compositionally biased region" description="Basic residues" evidence="1">
    <location>
        <begin position="342"/>
        <end position="354"/>
    </location>
</feature>
<accession>A0ABY6UN19</accession>
<dbReference type="Gene3D" id="2.60.120.200">
    <property type="match status" value="1"/>
</dbReference>
<evidence type="ECO:0000256" key="1">
    <source>
        <dbReference type="SAM" id="MobiDB-lite"/>
    </source>
</evidence>
<dbReference type="InterPro" id="IPR048955">
    <property type="entry name" value="Cip1-like_core"/>
</dbReference>
<feature type="chain" id="PRO_5046133203" description="Cip1-like core domain-containing protein" evidence="2">
    <location>
        <begin position="20"/>
        <end position="354"/>
    </location>
</feature>
<sequence>MFYQPTFLALVALAGFANAQVSDDFESGWDETKWPIYAPDCNQGGSVALDSTVSHSGSASMKVTGGSGGFCGHIFFGTTSVPTGGDIYVRAWVKASTALTASHVTFITMTDSSLGDNKHLRIGGQSEILMFNRETDDATLPALSPQGIAASKALPTDDFQCLEYHIGTDGTIETWLNSESIPGLQAGPNANNSNADQWESSDYKPAITGIYFGWESYSGDINTFWYDDISIGSSRVGCGATDNSGQTSASASVSEAPKTTLATSTLAASTSAGVSTTSKAPETVSTTSVETSVPSSVPQSSAPQSSASQSSVLSSSATPSATIPDSTTPASTSASTPTPTRKCSRNKKRRNHYK</sequence>
<feature type="region of interest" description="Disordered" evidence="1">
    <location>
        <begin position="265"/>
        <end position="354"/>
    </location>
</feature>
<name>A0ABY6UN19_BIOOC</name>